<reference evidence="4 5" key="1">
    <citation type="submission" date="2019-03" db="EMBL/GenBank/DDBJ databases">
        <title>Genomic Encyclopedia of Type Strains, Phase IV (KMG-IV): sequencing the most valuable type-strain genomes for metagenomic binning, comparative biology and taxonomic classification.</title>
        <authorList>
            <person name="Goeker M."/>
        </authorList>
    </citation>
    <scope>NUCLEOTIDE SEQUENCE [LARGE SCALE GENOMIC DNA]</scope>
    <source>
        <strain evidence="4 5">DSM 28697</strain>
    </source>
</reference>
<accession>A0A4R6UHF4</accession>
<protein>
    <submittedName>
        <fullName evidence="4">ABC-2 type transport system ATP-binding protein</fullName>
    </submittedName>
</protein>
<dbReference type="GO" id="GO:0005524">
    <property type="term" value="F:ATP binding"/>
    <property type="evidence" value="ECO:0007669"/>
    <property type="project" value="UniProtKB-KW"/>
</dbReference>
<dbReference type="Pfam" id="PF00005">
    <property type="entry name" value="ABC_tran"/>
    <property type="match status" value="1"/>
</dbReference>
<sequence length="239" mass="26492">MIDVHDVKCTIGVKKANLTVGTGEVFGLLGPNGAGKSTLLSVLATLHKPTQGRVTVQGVDLIKQPKLVRPMIGYVPQDIALWEHLTVKENVRLWMGLAKSKRDKTSLLGLYEELGLSGLLHKKVRHLSGGMKRKLNLLVALLHDPSVLLLDEPTVGIDLPAKHDINEWITKRAKEGMTVLYTTHDMHEILTVCTRFAMMSHGEITFTGTHEEAFNLANSQSAKIETYEEAIFHLMRQSS</sequence>
<dbReference type="Proteomes" id="UP000295632">
    <property type="component" value="Unassembled WGS sequence"/>
</dbReference>
<dbReference type="PROSITE" id="PS50893">
    <property type="entry name" value="ABC_TRANSPORTER_2"/>
    <property type="match status" value="1"/>
</dbReference>
<dbReference type="InterPro" id="IPR017871">
    <property type="entry name" value="ABC_transporter-like_CS"/>
</dbReference>
<dbReference type="GO" id="GO:0016887">
    <property type="term" value="F:ATP hydrolysis activity"/>
    <property type="evidence" value="ECO:0007669"/>
    <property type="project" value="InterPro"/>
</dbReference>
<name>A0A4R6UHF4_9BACI</name>
<keyword evidence="5" id="KW-1185">Reference proteome</keyword>
<dbReference type="Gene3D" id="3.40.50.300">
    <property type="entry name" value="P-loop containing nucleotide triphosphate hydrolases"/>
    <property type="match status" value="1"/>
</dbReference>
<dbReference type="EMBL" id="SNYJ01000001">
    <property type="protein sequence ID" value="TDQ42584.1"/>
    <property type="molecule type" value="Genomic_DNA"/>
</dbReference>
<keyword evidence="1" id="KW-0547">Nucleotide-binding</keyword>
<evidence type="ECO:0000256" key="1">
    <source>
        <dbReference type="ARBA" id="ARBA00022741"/>
    </source>
</evidence>
<organism evidence="4 5">
    <name type="scientific">Aureibacillus halotolerans</name>
    <dbReference type="NCBI Taxonomy" id="1508390"/>
    <lineage>
        <taxon>Bacteria</taxon>
        <taxon>Bacillati</taxon>
        <taxon>Bacillota</taxon>
        <taxon>Bacilli</taxon>
        <taxon>Bacillales</taxon>
        <taxon>Bacillaceae</taxon>
        <taxon>Aureibacillus</taxon>
    </lineage>
</organism>
<comment type="caution">
    <text evidence="4">The sequence shown here is derived from an EMBL/GenBank/DDBJ whole genome shotgun (WGS) entry which is preliminary data.</text>
</comment>
<dbReference type="InterPro" id="IPR003439">
    <property type="entry name" value="ABC_transporter-like_ATP-bd"/>
</dbReference>
<dbReference type="PANTHER" id="PTHR43582">
    <property type="entry name" value="LINEARMYCIN RESISTANCE ATP-BINDING PROTEIN LNRL"/>
    <property type="match status" value="1"/>
</dbReference>
<dbReference type="CDD" id="cd03230">
    <property type="entry name" value="ABC_DR_subfamily_A"/>
    <property type="match status" value="1"/>
</dbReference>
<feature type="domain" description="ABC transporter" evidence="3">
    <location>
        <begin position="2"/>
        <end position="226"/>
    </location>
</feature>
<dbReference type="AlphaFoldDB" id="A0A4R6UHF4"/>
<dbReference type="PROSITE" id="PS00211">
    <property type="entry name" value="ABC_TRANSPORTER_1"/>
    <property type="match status" value="1"/>
</dbReference>
<evidence type="ECO:0000313" key="5">
    <source>
        <dbReference type="Proteomes" id="UP000295632"/>
    </source>
</evidence>
<dbReference type="OrthoDB" id="9804819at2"/>
<dbReference type="RefSeq" id="WP_133578433.1">
    <property type="nucleotide sequence ID" value="NZ_SNYJ01000001.1"/>
</dbReference>
<gene>
    <name evidence="4" type="ORF">EV213_10112</name>
</gene>
<dbReference type="InterPro" id="IPR003593">
    <property type="entry name" value="AAA+_ATPase"/>
</dbReference>
<proteinExistence type="predicted"/>
<dbReference type="InterPro" id="IPR027417">
    <property type="entry name" value="P-loop_NTPase"/>
</dbReference>
<evidence type="ECO:0000313" key="4">
    <source>
        <dbReference type="EMBL" id="TDQ42584.1"/>
    </source>
</evidence>
<evidence type="ECO:0000259" key="3">
    <source>
        <dbReference type="PROSITE" id="PS50893"/>
    </source>
</evidence>
<dbReference type="SMART" id="SM00382">
    <property type="entry name" value="AAA"/>
    <property type="match status" value="1"/>
</dbReference>
<dbReference type="PANTHER" id="PTHR43582:SF2">
    <property type="entry name" value="LINEARMYCIN RESISTANCE ATP-BINDING PROTEIN LNRL"/>
    <property type="match status" value="1"/>
</dbReference>
<keyword evidence="2 4" id="KW-0067">ATP-binding</keyword>
<dbReference type="SUPFAM" id="SSF52540">
    <property type="entry name" value="P-loop containing nucleoside triphosphate hydrolases"/>
    <property type="match status" value="1"/>
</dbReference>
<evidence type="ECO:0000256" key="2">
    <source>
        <dbReference type="ARBA" id="ARBA00022840"/>
    </source>
</evidence>